<proteinExistence type="predicted"/>
<feature type="chain" id="PRO_5029005726" description="DUF1311 domain-containing protein" evidence="2">
    <location>
        <begin position="25"/>
        <end position="232"/>
    </location>
</feature>
<evidence type="ECO:0000313" key="4">
    <source>
        <dbReference type="Proteomes" id="UP000516028"/>
    </source>
</evidence>
<dbReference type="RefSeq" id="WP_187725835.1">
    <property type="nucleotide sequence ID" value="NZ_CP060783.1"/>
</dbReference>
<gene>
    <name evidence="3" type="ORF">H9K75_11470</name>
</gene>
<evidence type="ECO:0000256" key="1">
    <source>
        <dbReference type="SAM" id="Coils"/>
    </source>
</evidence>
<dbReference type="Proteomes" id="UP000516028">
    <property type="component" value="Chromosome"/>
</dbReference>
<keyword evidence="1" id="KW-0175">Coiled coil</keyword>
<evidence type="ECO:0000313" key="3">
    <source>
        <dbReference type="EMBL" id="QNP50328.1"/>
    </source>
</evidence>
<name>A0A7H0GPW2_9BURK</name>
<dbReference type="KEGG" id="daer:H9K75_11470"/>
<keyword evidence="4" id="KW-1185">Reference proteome</keyword>
<evidence type="ECO:0000256" key="2">
    <source>
        <dbReference type="SAM" id="SignalP"/>
    </source>
</evidence>
<dbReference type="EMBL" id="CP060783">
    <property type="protein sequence ID" value="QNP50328.1"/>
    <property type="molecule type" value="Genomic_DNA"/>
</dbReference>
<dbReference type="AlphaFoldDB" id="A0A7H0GPW2"/>
<organism evidence="3 4">
    <name type="scientific">Diaphorobacter aerolatus</name>
    <dbReference type="NCBI Taxonomy" id="1288495"/>
    <lineage>
        <taxon>Bacteria</taxon>
        <taxon>Pseudomonadati</taxon>
        <taxon>Pseudomonadota</taxon>
        <taxon>Betaproteobacteria</taxon>
        <taxon>Burkholderiales</taxon>
        <taxon>Comamonadaceae</taxon>
        <taxon>Diaphorobacter</taxon>
    </lineage>
</organism>
<reference evidence="3 4" key="1">
    <citation type="submission" date="2020-08" db="EMBL/GenBank/DDBJ databases">
        <title>Genome sequence of Diaphorobacter aerolatus KACC 16536T.</title>
        <authorList>
            <person name="Hyun D.-W."/>
            <person name="Bae J.-W."/>
        </authorList>
    </citation>
    <scope>NUCLEOTIDE SEQUENCE [LARGE SCALE GENOMIC DNA]</scope>
    <source>
        <strain evidence="3 4">KACC 16536</strain>
    </source>
</reference>
<keyword evidence="2" id="KW-0732">Signal</keyword>
<feature type="signal peptide" evidence="2">
    <location>
        <begin position="1"/>
        <end position="24"/>
    </location>
</feature>
<sequence>MIDKRYFRYFSCGVLLAISSAAFAQFERIDGMTEQGEIMRFCAGFKNRTDSQACLATGQKRLDELYKQRISENERRKRGGPGEECIRSTSDYCKAQKEAEREARENQIATAAQERKRLAEEQQQKLQVQRAAEQERKAALDACKKSREARLYELANAILMSRMAIEMSESDIEREKSIGKKTGVMNQKALYDAGRLIEDSKNLIKMSMPEYQSLGGRERDLKSIASKNPCAA</sequence>
<feature type="coiled-coil region" evidence="1">
    <location>
        <begin position="94"/>
        <end position="138"/>
    </location>
</feature>
<protein>
    <recommendedName>
        <fullName evidence="5">DUF1311 domain-containing protein</fullName>
    </recommendedName>
</protein>
<accession>A0A7H0GPW2</accession>
<evidence type="ECO:0008006" key="5">
    <source>
        <dbReference type="Google" id="ProtNLM"/>
    </source>
</evidence>